<dbReference type="Proteomes" id="UP000799428">
    <property type="component" value="Unassembled WGS sequence"/>
</dbReference>
<organism evidence="1 2">
    <name type="scientific">Pleomassaria siparia CBS 279.74</name>
    <dbReference type="NCBI Taxonomy" id="1314801"/>
    <lineage>
        <taxon>Eukaryota</taxon>
        <taxon>Fungi</taxon>
        <taxon>Dikarya</taxon>
        <taxon>Ascomycota</taxon>
        <taxon>Pezizomycotina</taxon>
        <taxon>Dothideomycetes</taxon>
        <taxon>Pleosporomycetidae</taxon>
        <taxon>Pleosporales</taxon>
        <taxon>Pleomassariaceae</taxon>
        <taxon>Pleomassaria</taxon>
    </lineage>
</organism>
<reference evidence="1" key="1">
    <citation type="journal article" date="2020" name="Stud. Mycol.">
        <title>101 Dothideomycetes genomes: a test case for predicting lifestyles and emergence of pathogens.</title>
        <authorList>
            <person name="Haridas S."/>
            <person name="Albert R."/>
            <person name="Binder M."/>
            <person name="Bloem J."/>
            <person name="Labutti K."/>
            <person name="Salamov A."/>
            <person name="Andreopoulos B."/>
            <person name="Baker S."/>
            <person name="Barry K."/>
            <person name="Bills G."/>
            <person name="Bluhm B."/>
            <person name="Cannon C."/>
            <person name="Castanera R."/>
            <person name="Culley D."/>
            <person name="Daum C."/>
            <person name="Ezra D."/>
            <person name="Gonzalez J."/>
            <person name="Henrissat B."/>
            <person name="Kuo A."/>
            <person name="Liang C."/>
            <person name="Lipzen A."/>
            <person name="Lutzoni F."/>
            <person name="Magnuson J."/>
            <person name="Mondo S."/>
            <person name="Nolan M."/>
            <person name="Ohm R."/>
            <person name="Pangilinan J."/>
            <person name="Park H.-J."/>
            <person name="Ramirez L."/>
            <person name="Alfaro M."/>
            <person name="Sun H."/>
            <person name="Tritt A."/>
            <person name="Yoshinaga Y."/>
            <person name="Zwiers L.-H."/>
            <person name="Turgeon B."/>
            <person name="Goodwin S."/>
            <person name="Spatafora J."/>
            <person name="Crous P."/>
            <person name="Grigoriev I."/>
        </authorList>
    </citation>
    <scope>NUCLEOTIDE SEQUENCE</scope>
    <source>
        <strain evidence="1">CBS 279.74</strain>
    </source>
</reference>
<evidence type="ECO:0000313" key="2">
    <source>
        <dbReference type="Proteomes" id="UP000799428"/>
    </source>
</evidence>
<dbReference type="AlphaFoldDB" id="A0A6G1K4I1"/>
<name>A0A6G1K4I1_9PLEO</name>
<protein>
    <submittedName>
        <fullName evidence="1">Uncharacterized protein</fullName>
    </submittedName>
</protein>
<evidence type="ECO:0000313" key="1">
    <source>
        <dbReference type="EMBL" id="KAF2707435.1"/>
    </source>
</evidence>
<dbReference type="EMBL" id="MU005774">
    <property type="protein sequence ID" value="KAF2707435.1"/>
    <property type="molecule type" value="Genomic_DNA"/>
</dbReference>
<accession>A0A6G1K4I1</accession>
<keyword evidence="2" id="KW-1185">Reference proteome</keyword>
<proteinExistence type="predicted"/>
<gene>
    <name evidence="1" type="ORF">K504DRAFT_447424</name>
</gene>
<sequence>MYSQAVSKDTNAYYCRITFLYSYYTLRFYTYPTSLTIPPSPSPHVSAPVSLSPSISVYICLLKSIYGESIYISLPITPVVINTRAVSKYILQTLIVLNSLTTKPP</sequence>